<sequence length="111" mass="12104">SLQHSRLITLLIHGWWCLVLISSLGLGFLLGLFDSAVVRPESGLVQVQCLLGIERGKVLHRHVCGRNDGFVVGQLLLVFFNSLLGVLNEVFSFFLASRSSASMSGVRCSFG</sequence>
<accession>A0A1D2AIT1</accession>
<feature type="non-terminal residue" evidence="2">
    <location>
        <position position="1"/>
    </location>
</feature>
<keyword evidence="1" id="KW-1133">Transmembrane helix</keyword>
<proteinExistence type="predicted"/>
<organism evidence="2">
    <name type="scientific">Ornithodoros brasiliensis</name>
    <name type="common">Mouro tick</name>
    <dbReference type="NCBI Taxonomy" id="888526"/>
    <lineage>
        <taxon>Eukaryota</taxon>
        <taxon>Metazoa</taxon>
        <taxon>Ecdysozoa</taxon>
        <taxon>Arthropoda</taxon>
        <taxon>Chelicerata</taxon>
        <taxon>Arachnida</taxon>
        <taxon>Acari</taxon>
        <taxon>Parasitiformes</taxon>
        <taxon>Ixodida</taxon>
        <taxon>Ixodoidea</taxon>
        <taxon>Argasidae</taxon>
        <taxon>Ornithodorinae</taxon>
        <taxon>Ornithodoros</taxon>
    </lineage>
</organism>
<protein>
    <submittedName>
        <fullName evidence="2">Atp synthase subunit mitochondrial like isoform x1</fullName>
    </submittedName>
</protein>
<feature type="transmembrane region" description="Helical" evidence="1">
    <location>
        <begin position="75"/>
        <end position="97"/>
    </location>
</feature>
<name>A0A1D2AIT1_ORNBR</name>
<reference evidence="2" key="1">
    <citation type="submission" date="2016-07" db="EMBL/GenBank/DDBJ databases">
        <title>Salivary Glands transcriptome analysis on engorged females of Ornithodoros brasiliensis (Acari:Argasidae).</title>
        <authorList>
            <person name="Simons S.M."/>
            <person name="Carvalho E."/>
            <person name="Junqueira-de-Azevedo I."/>
            <person name="Ho P.L."/>
            <person name="Giovanni D."/>
            <person name="Mendonca R."/>
            <person name="Onofrio V."/>
            <person name="Landulfo G."/>
            <person name="Ramirez D."/>
            <person name="Barros-Battesti D."/>
        </authorList>
    </citation>
    <scope>NUCLEOTIDE SEQUENCE</scope>
    <source>
        <strain evidence="2">Female</strain>
        <tissue evidence="2">Salivary gland</tissue>
    </source>
</reference>
<evidence type="ECO:0000313" key="2">
    <source>
        <dbReference type="EMBL" id="JAT79106.1"/>
    </source>
</evidence>
<feature type="transmembrane region" description="Helical" evidence="1">
    <location>
        <begin position="7"/>
        <end position="33"/>
    </location>
</feature>
<keyword evidence="1" id="KW-0812">Transmembrane</keyword>
<dbReference type="EMBL" id="GETE01000450">
    <property type="protein sequence ID" value="JAT79106.1"/>
    <property type="molecule type" value="Transcribed_RNA"/>
</dbReference>
<dbReference type="AlphaFoldDB" id="A0A1D2AIT1"/>
<keyword evidence="1" id="KW-0472">Membrane</keyword>
<evidence type="ECO:0000256" key="1">
    <source>
        <dbReference type="SAM" id="Phobius"/>
    </source>
</evidence>